<name>A0A3N6SQT7_9GAMM</name>
<proteinExistence type="predicted"/>
<keyword evidence="2" id="KW-1185">Reference proteome</keyword>
<protein>
    <submittedName>
        <fullName evidence="1">Uncharacterized protein</fullName>
    </submittedName>
</protein>
<organism evidence="1 2">
    <name type="scientific">Erwinia psidii</name>
    <dbReference type="NCBI Taxonomy" id="69224"/>
    <lineage>
        <taxon>Bacteria</taxon>
        <taxon>Pseudomonadati</taxon>
        <taxon>Pseudomonadota</taxon>
        <taxon>Gammaproteobacteria</taxon>
        <taxon>Enterobacterales</taxon>
        <taxon>Erwiniaceae</taxon>
        <taxon>Erwinia</taxon>
    </lineage>
</organism>
<dbReference type="OrthoDB" id="6631751at2"/>
<accession>A0A3N6SQT7</accession>
<evidence type="ECO:0000313" key="2">
    <source>
        <dbReference type="Proteomes" id="UP000279457"/>
    </source>
</evidence>
<gene>
    <name evidence="1" type="ORF">EB241_00750</name>
</gene>
<dbReference type="EMBL" id="RHHM01000001">
    <property type="protein sequence ID" value="RQM40226.1"/>
    <property type="molecule type" value="Genomic_DNA"/>
</dbReference>
<comment type="caution">
    <text evidence="1">The sequence shown here is derived from an EMBL/GenBank/DDBJ whole genome shotgun (WGS) entry which is preliminary data.</text>
</comment>
<dbReference type="AlphaFoldDB" id="A0A3N6SQT7"/>
<dbReference type="Proteomes" id="UP000279457">
    <property type="component" value="Unassembled WGS sequence"/>
</dbReference>
<evidence type="ECO:0000313" key="1">
    <source>
        <dbReference type="EMBL" id="RQM40226.1"/>
    </source>
</evidence>
<reference evidence="1 2" key="1">
    <citation type="submission" date="2018-10" db="EMBL/GenBank/DDBJ databases">
        <title>Draft genome sequence for the type isolate of Erwinia psidii, agent causal of bacterial blight in guava (Psidium guajava) and wilt and die-back of Eucalyptus spp.</title>
        <authorList>
            <person name="Hermenegildo P.S."/>
            <person name="Santos S.A."/>
            <person name="Guimaraes L.M.S."/>
            <person name="Vidigal P.M.P."/>
            <person name="Pereira I.C."/>
            <person name="Badel J.L."/>
            <person name="Alfenas-Zerbini P."/>
            <person name="Ferreira M.A.S.V."/>
            <person name="Alfenas A.C."/>
        </authorList>
    </citation>
    <scope>NUCLEOTIDE SEQUENCE [LARGE SCALE GENOMIC DNA]</scope>
    <source>
        <strain evidence="1 2">IBSBF 435</strain>
    </source>
</reference>
<sequence>MFTATDISEPELLDQCRALVFAITELTNTTARDCLTWVMMERVELLRQKMDEGENTLTEHRS</sequence>